<dbReference type="EMBL" id="JBEDUW010000006">
    <property type="protein sequence ID" value="KAK9921959.1"/>
    <property type="molecule type" value="Genomic_DNA"/>
</dbReference>
<name>A0AAW1WEQ7_RUBAR</name>
<dbReference type="Proteomes" id="UP001457282">
    <property type="component" value="Unassembled WGS sequence"/>
</dbReference>
<evidence type="ECO:0000313" key="1">
    <source>
        <dbReference type="EMBL" id="KAK9921959.1"/>
    </source>
</evidence>
<dbReference type="AlphaFoldDB" id="A0AAW1WEQ7"/>
<reference evidence="1 2" key="1">
    <citation type="journal article" date="2023" name="G3 (Bethesda)">
        <title>A chromosome-length genome assembly and annotation of blackberry (Rubus argutus, cv. 'Hillquist').</title>
        <authorList>
            <person name="Bruna T."/>
            <person name="Aryal R."/>
            <person name="Dudchenko O."/>
            <person name="Sargent D.J."/>
            <person name="Mead D."/>
            <person name="Buti M."/>
            <person name="Cavallini A."/>
            <person name="Hytonen T."/>
            <person name="Andres J."/>
            <person name="Pham M."/>
            <person name="Weisz D."/>
            <person name="Mascagni F."/>
            <person name="Usai G."/>
            <person name="Natali L."/>
            <person name="Bassil N."/>
            <person name="Fernandez G.E."/>
            <person name="Lomsadze A."/>
            <person name="Armour M."/>
            <person name="Olukolu B."/>
            <person name="Poorten T."/>
            <person name="Britton C."/>
            <person name="Davik J."/>
            <person name="Ashrafi H."/>
            <person name="Aiden E.L."/>
            <person name="Borodovsky M."/>
            <person name="Worthington M."/>
        </authorList>
    </citation>
    <scope>NUCLEOTIDE SEQUENCE [LARGE SCALE GENOMIC DNA]</scope>
    <source>
        <strain evidence="1">PI 553951</strain>
    </source>
</reference>
<evidence type="ECO:0000313" key="2">
    <source>
        <dbReference type="Proteomes" id="UP001457282"/>
    </source>
</evidence>
<protein>
    <submittedName>
        <fullName evidence="1">Uncharacterized protein</fullName>
    </submittedName>
</protein>
<keyword evidence="2" id="KW-1185">Reference proteome</keyword>
<comment type="caution">
    <text evidence="1">The sequence shown here is derived from an EMBL/GenBank/DDBJ whole genome shotgun (WGS) entry which is preliminary data.</text>
</comment>
<organism evidence="1 2">
    <name type="scientific">Rubus argutus</name>
    <name type="common">Southern blackberry</name>
    <dbReference type="NCBI Taxonomy" id="59490"/>
    <lineage>
        <taxon>Eukaryota</taxon>
        <taxon>Viridiplantae</taxon>
        <taxon>Streptophyta</taxon>
        <taxon>Embryophyta</taxon>
        <taxon>Tracheophyta</taxon>
        <taxon>Spermatophyta</taxon>
        <taxon>Magnoliopsida</taxon>
        <taxon>eudicotyledons</taxon>
        <taxon>Gunneridae</taxon>
        <taxon>Pentapetalae</taxon>
        <taxon>rosids</taxon>
        <taxon>fabids</taxon>
        <taxon>Rosales</taxon>
        <taxon>Rosaceae</taxon>
        <taxon>Rosoideae</taxon>
        <taxon>Rosoideae incertae sedis</taxon>
        <taxon>Rubus</taxon>
    </lineage>
</organism>
<gene>
    <name evidence="1" type="ORF">M0R45_030451</name>
</gene>
<sequence length="123" mass="13312">MAAAHSNPATLHGNLSFLLSNHPSATIKPRSCTHAHLRFMTNAVNSPQSNITTCPCLQFQSQNPSPISQPHPQNHYRNQSPTPCPCRVLPLITIAAAPSLLPLQYSSLPSHHKAPPLPQFISA</sequence>
<proteinExistence type="predicted"/>
<accession>A0AAW1WEQ7</accession>